<evidence type="ECO:0000256" key="1">
    <source>
        <dbReference type="SAM" id="SignalP"/>
    </source>
</evidence>
<dbReference type="InterPro" id="IPR013783">
    <property type="entry name" value="Ig-like_fold"/>
</dbReference>
<dbReference type="Proteomes" id="UP000578112">
    <property type="component" value="Unassembled WGS sequence"/>
</dbReference>
<accession>A0A7W7I6R5</accession>
<dbReference type="GO" id="GO:0005975">
    <property type="term" value="P:carbohydrate metabolic process"/>
    <property type="evidence" value="ECO:0007669"/>
    <property type="project" value="UniProtKB-ARBA"/>
</dbReference>
<organism evidence="2 3">
    <name type="scientific">Actinoplanes digitatis</name>
    <dbReference type="NCBI Taxonomy" id="1868"/>
    <lineage>
        <taxon>Bacteria</taxon>
        <taxon>Bacillati</taxon>
        <taxon>Actinomycetota</taxon>
        <taxon>Actinomycetes</taxon>
        <taxon>Micromonosporales</taxon>
        <taxon>Micromonosporaceae</taxon>
        <taxon>Actinoplanes</taxon>
    </lineage>
</organism>
<keyword evidence="1" id="KW-0732">Signal</keyword>
<keyword evidence="3" id="KW-1185">Reference proteome</keyword>
<dbReference type="EMBL" id="JACHNH010000001">
    <property type="protein sequence ID" value="MBB4767428.1"/>
    <property type="molecule type" value="Genomic_DNA"/>
</dbReference>
<evidence type="ECO:0000313" key="2">
    <source>
        <dbReference type="EMBL" id="MBB4767428.1"/>
    </source>
</evidence>
<dbReference type="AlphaFoldDB" id="A0A7W7I6R5"/>
<name>A0A7W7I6R5_9ACTN</name>
<dbReference type="RefSeq" id="WP_184998441.1">
    <property type="nucleotide sequence ID" value="NZ_BOMK01000076.1"/>
</dbReference>
<proteinExistence type="predicted"/>
<protein>
    <submittedName>
        <fullName evidence="2">Uncharacterized protein</fullName>
    </submittedName>
</protein>
<reference evidence="2 3" key="1">
    <citation type="submission" date="2020-08" db="EMBL/GenBank/DDBJ databases">
        <title>Sequencing the genomes of 1000 actinobacteria strains.</title>
        <authorList>
            <person name="Klenk H.-P."/>
        </authorList>
    </citation>
    <scope>NUCLEOTIDE SEQUENCE [LARGE SCALE GENOMIC DNA]</scope>
    <source>
        <strain evidence="2 3">DSM 43149</strain>
    </source>
</reference>
<sequence>MYQSFTRRALAALTASAVSVAGLAMPAYAADEPSLLAGPEQELTAAVGESFAATLSVTNAGDTAVDGVAINFARAFGFEATEEFANCTYDSGVPRGCAFDQTLEPGKTYRVVVPFRSGADTYAPGGVFGQFEWQTKAEYRPAGTAGGGPELRLQEGDKLGESRASAWQNVEVMITGDNGADLVAIGDAVGGKVGEVVEAEVGVHNNGPATLDWSMSGESPGFVAIVIPAGTSVVSSPGCENWPAKSNRYQCQTATRFKVGATTTWKFSLRIDSVVADGAGSIEVNPDCQCQRFSRDLDKSNNKAPLSVAATADTTAPVIVSTGIATDVPKRAFFEFHPTVTDDVKVTRLDGTIRTQSEPNSWVTCRPHPSPPLWYCRTNTTTRSWNEFDAEITLRAFDAAGNASEPVTTTVHVDNLPPRVGFSPALRTVVRPGPVAISLTGVPDDVVQIKVRDVVDGPAVATLTEAPWSWTWNAVEGAGPCVLATDRAGNMWSGCTDYAVDTAAPVIDWVSSSSDYSSNRLDNGGGWVGAHSRVGAYVTDQSPIARTEWWVNGVLAATSPDFQWDTRAIAVPTANLELRVWDAFGNLASKSLTVNIDKAAPVATVSPAEKSLVRGTTFVTSIKATDRNGVAFTGIAGADYLSGSRTSVRLKSGKDGARTVTWQVVDQLGNSAYVKRTVTVDNTAPAVSFKSAPKNKAKLKKTVSLTAKSSDRNGVAKVQLLVNGKVVATDTKAAYAFKLNPKKYGKKFTVQLRAYDKAGNAKYSTKRTYRR</sequence>
<dbReference type="Pfam" id="PF17957">
    <property type="entry name" value="Big_7"/>
    <property type="match status" value="1"/>
</dbReference>
<dbReference type="Gene3D" id="2.60.40.10">
    <property type="entry name" value="Immunoglobulins"/>
    <property type="match status" value="1"/>
</dbReference>
<feature type="chain" id="PRO_5031128150" evidence="1">
    <location>
        <begin position="30"/>
        <end position="771"/>
    </location>
</feature>
<evidence type="ECO:0000313" key="3">
    <source>
        <dbReference type="Proteomes" id="UP000578112"/>
    </source>
</evidence>
<gene>
    <name evidence="2" type="ORF">BJ971_007984</name>
</gene>
<feature type="signal peptide" evidence="1">
    <location>
        <begin position="1"/>
        <end position="29"/>
    </location>
</feature>
<comment type="caution">
    <text evidence="2">The sequence shown here is derived from an EMBL/GenBank/DDBJ whole genome shotgun (WGS) entry which is preliminary data.</text>
</comment>